<dbReference type="InterPro" id="IPR007159">
    <property type="entry name" value="SpoVT-AbrB_dom"/>
</dbReference>
<dbReference type="GO" id="GO:0003700">
    <property type="term" value="F:DNA-binding transcription factor activity"/>
    <property type="evidence" value="ECO:0007669"/>
    <property type="project" value="UniProtKB-UniRule"/>
</dbReference>
<protein>
    <recommendedName>
        <fullName evidence="1 7">Transcriptional regulator MraZ</fullName>
    </recommendedName>
</protein>
<keyword evidence="5 7" id="KW-0238">DNA-binding</keyword>
<dbReference type="GO" id="GO:2000143">
    <property type="term" value="P:negative regulation of DNA-templated transcription initiation"/>
    <property type="evidence" value="ECO:0007669"/>
    <property type="project" value="TreeGrafter"/>
</dbReference>
<dbReference type="GO" id="GO:0009295">
    <property type="term" value="C:nucleoid"/>
    <property type="evidence" value="ECO:0007669"/>
    <property type="project" value="UniProtKB-SubCell"/>
</dbReference>
<comment type="caution">
    <text evidence="9">The sequence shown here is derived from an EMBL/GenBank/DDBJ whole genome shotgun (WGS) entry which is preliminary data.</text>
</comment>
<keyword evidence="3" id="KW-0677">Repeat</keyword>
<dbReference type="HAMAP" id="MF_01008">
    <property type="entry name" value="MraZ"/>
    <property type="match status" value="1"/>
</dbReference>
<organism evidence="9 10">
    <name type="scientific">Candidatus Magasanikbacteria bacterium RIFOXYA2_FULL_44_8</name>
    <dbReference type="NCBI Taxonomy" id="1798696"/>
    <lineage>
        <taxon>Bacteria</taxon>
        <taxon>Candidatus Magasanikiibacteriota</taxon>
    </lineage>
</organism>
<dbReference type="InterPro" id="IPR035644">
    <property type="entry name" value="MraZ_C"/>
</dbReference>
<evidence type="ECO:0000256" key="4">
    <source>
        <dbReference type="ARBA" id="ARBA00023015"/>
    </source>
</evidence>
<feature type="domain" description="SpoVT-AbrB" evidence="8">
    <location>
        <begin position="5"/>
        <end position="47"/>
    </location>
</feature>
<dbReference type="CDD" id="cd16321">
    <property type="entry name" value="MraZ_C"/>
    <property type="match status" value="1"/>
</dbReference>
<dbReference type="CDD" id="cd16320">
    <property type="entry name" value="MraZ_N"/>
    <property type="match status" value="1"/>
</dbReference>
<feature type="domain" description="SpoVT-AbrB" evidence="8">
    <location>
        <begin position="76"/>
        <end position="119"/>
    </location>
</feature>
<keyword evidence="9" id="KW-0132">Cell division</keyword>
<dbReference type="PANTHER" id="PTHR34701">
    <property type="entry name" value="TRANSCRIPTIONAL REGULATOR MRAZ"/>
    <property type="match status" value="1"/>
</dbReference>
<dbReference type="SUPFAM" id="SSF89447">
    <property type="entry name" value="AbrB/MazE/MraZ-like"/>
    <property type="match status" value="1"/>
</dbReference>
<dbReference type="AlphaFoldDB" id="A0A1F6NJ04"/>
<comment type="similarity">
    <text evidence="7">Belongs to the MraZ family.</text>
</comment>
<dbReference type="Pfam" id="PF02381">
    <property type="entry name" value="MraZ"/>
    <property type="match status" value="2"/>
</dbReference>
<name>A0A1F6NJ04_9BACT</name>
<evidence type="ECO:0000256" key="2">
    <source>
        <dbReference type="ARBA" id="ARBA00022490"/>
    </source>
</evidence>
<keyword evidence="4 7" id="KW-0805">Transcription regulation</keyword>
<evidence type="ECO:0000313" key="9">
    <source>
        <dbReference type="EMBL" id="OGH83710.1"/>
    </source>
</evidence>
<evidence type="ECO:0000256" key="6">
    <source>
        <dbReference type="ARBA" id="ARBA00023163"/>
    </source>
</evidence>
<dbReference type="Gene3D" id="3.40.1550.20">
    <property type="entry name" value="Transcriptional regulator MraZ domain"/>
    <property type="match status" value="1"/>
</dbReference>
<keyword evidence="6 7" id="KW-0804">Transcription</keyword>
<reference evidence="9 10" key="1">
    <citation type="journal article" date="2016" name="Nat. Commun.">
        <title>Thousands of microbial genomes shed light on interconnected biogeochemical processes in an aquifer system.</title>
        <authorList>
            <person name="Anantharaman K."/>
            <person name="Brown C.T."/>
            <person name="Hug L.A."/>
            <person name="Sharon I."/>
            <person name="Castelle C.J."/>
            <person name="Probst A.J."/>
            <person name="Thomas B.C."/>
            <person name="Singh A."/>
            <person name="Wilkins M.J."/>
            <person name="Karaoz U."/>
            <person name="Brodie E.L."/>
            <person name="Williams K.H."/>
            <person name="Hubbard S.S."/>
            <person name="Banfield J.F."/>
        </authorList>
    </citation>
    <scope>NUCLEOTIDE SEQUENCE [LARGE SCALE GENOMIC DNA]</scope>
</reference>
<evidence type="ECO:0000313" key="10">
    <source>
        <dbReference type="Proteomes" id="UP000177803"/>
    </source>
</evidence>
<keyword evidence="9" id="KW-0131">Cell cycle</keyword>
<evidence type="ECO:0000256" key="7">
    <source>
        <dbReference type="HAMAP-Rule" id="MF_01008"/>
    </source>
</evidence>
<comment type="subunit">
    <text evidence="7">Forms oligomers.</text>
</comment>
<dbReference type="EMBL" id="MFQR01000069">
    <property type="protein sequence ID" value="OGH83710.1"/>
    <property type="molecule type" value="Genomic_DNA"/>
</dbReference>
<evidence type="ECO:0000259" key="8">
    <source>
        <dbReference type="PROSITE" id="PS51740"/>
    </source>
</evidence>
<dbReference type="InterPro" id="IPR037914">
    <property type="entry name" value="SpoVT-AbrB_sf"/>
</dbReference>
<comment type="subcellular location">
    <subcellularLocation>
        <location evidence="7">Cytoplasm</location>
        <location evidence="7">Nucleoid</location>
    </subcellularLocation>
</comment>
<dbReference type="InterPro" id="IPR038619">
    <property type="entry name" value="MraZ_sf"/>
</dbReference>
<dbReference type="GO" id="GO:0051301">
    <property type="term" value="P:cell division"/>
    <property type="evidence" value="ECO:0007669"/>
    <property type="project" value="UniProtKB-KW"/>
</dbReference>
<evidence type="ECO:0000256" key="1">
    <source>
        <dbReference type="ARBA" id="ARBA00013860"/>
    </source>
</evidence>
<dbReference type="GO" id="GO:0005737">
    <property type="term" value="C:cytoplasm"/>
    <property type="evidence" value="ECO:0007669"/>
    <property type="project" value="UniProtKB-UniRule"/>
</dbReference>
<dbReference type="InterPro" id="IPR035642">
    <property type="entry name" value="MraZ_N"/>
</dbReference>
<gene>
    <name evidence="7" type="primary">mraZ</name>
    <name evidence="9" type="ORF">A2261_00965</name>
</gene>
<dbReference type="InterPro" id="IPR020603">
    <property type="entry name" value="MraZ_dom"/>
</dbReference>
<evidence type="ECO:0000256" key="5">
    <source>
        <dbReference type="ARBA" id="ARBA00023125"/>
    </source>
</evidence>
<dbReference type="Proteomes" id="UP000177803">
    <property type="component" value="Unassembled WGS sequence"/>
</dbReference>
<proteinExistence type="inferred from homology"/>
<accession>A0A1F6NJ04</accession>
<dbReference type="GO" id="GO:0000976">
    <property type="term" value="F:transcription cis-regulatory region binding"/>
    <property type="evidence" value="ECO:0007669"/>
    <property type="project" value="TreeGrafter"/>
</dbReference>
<dbReference type="InterPro" id="IPR003444">
    <property type="entry name" value="MraZ"/>
</dbReference>
<dbReference type="PANTHER" id="PTHR34701:SF1">
    <property type="entry name" value="TRANSCRIPTIONAL REGULATOR MRAZ"/>
    <property type="match status" value="1"/>
</dbReference>
<dbReference type="PROSITE" id="PS51740">
    <property type="entry name" value="SPOVT_ABRB"/>
    <property type="match status" value="2"/>
</dbReference>
<dbReference type="NCBIfam" id="TIGR00242">
    <property type="entry name" value="division/cell wall cluster transcriptional repressor MraZ"/>
    <property type="match status" value="1"/>
</dbReference>
<evidence type="ECO:0000256" key="3">
    <source>
        <dbReference type="ARBA" id="ARBA00022737"/>
    </source>
</evidence>
<sequence length="143" mass="16097">MFIGEYQHNLDDKGRLAIPAKFRLDLKKGAVVTRGLDSCLFLYTKTEWAKLAEKLAALPISQSNSRAFARLMLAGAMDVEMDKQGRVVLPEYLRAFAGLRKNAIVAGLYNRAEIWDEAKWNEYKGQTEAQSNEIAERMAELGV</sequence>
<keyword evidence="2 7" id="KW-0963">Cytoplasm</keyword>